<feature type="compositionally biased region" description="Basic residues" evidence="11">
    <location>
        <begin position="403"/>
        <end position="412"/>
    </location>
</feature>
<feature type="region of interest" description="Disordered" evidence="11">
    <location>
        <begin position="403"/>
        <end position="422"/>
    </location>
</feature>
<feature type="compositionally biased region" description="Acidic residues" evidence="11">
    <location>
        <begin position="1"/>
        <end position="22"/>
    </location>
</feature>
<dbReference type="InterPro" id="IPR001320">
    <property type="entry name" value="Iontro_rcpt_C"/>
</dbReference>
<dbReference type="GO" id="GO:0015276">
    <property type="term" value="F:ligand-gated monoatomic ion channel activity"/>
    <property type="evidence" value="ECO:0007669"/>
    <property type="project" value="InterPro"/>
</dbReference>
<evidence type="ECO:0000256" key="11">
    <source>
        <dbReference type="SAM" id="MobiDB-lite"/>
    </source>
</evidence>
<dbReference type="AlphaFoldDB" id="A0AAE1NYU4"/>
<feature type="region of interest" description="Disordered" evidence="11">
    <location>
        <begin position="1"/>
        <end position="30"/>
    </location>
</feature>
<evidence type="ECO:0000256" key="3">
    <source>
        <dbReference type="ARBA" id="ARBA00022460"/>
    </source>
</evidence>
<dbReference type="GO" id="GO:0005886">
    <property type="term" value="C:plasma membrane"/>
    <property type="evidence" value="ECO:0007669"/>
    <property type="project" value="UniProtKB-SubCell"/>
</dbReference>
<dbReference type="InterPro" id="IPR031311">
    <property type="entry name" value="CHIT_BIND_RR_consensus"/>
</dbReference>
<dbReference type="GO" id="GO:0042302">
    <property type="term" value="F:structural constituent of cuticle"/>
    <property type="evidence" value="ECO:0007669"/>
    <property type="project" value="UniProtKB-UniRule"/>
</dbReference>
<keyword evidence="5" id="KW-0812">Transmembrane</keyword>
<dbReference type="InterPro" id="IPR052192">
    <property type="entry name" value="Insect_Ionotropic_Sensory_Rcpt"/>
</dbReference>
<keyword evidence="4" id="KW-1003">Cell membrane</keyword>
<protein>
    <recommendedName>
        <fullName evidence="12">Ionotropic glutamate receptor C-terminal domain-containing protein</fullName>
    </recommendedName>
</protein>
<dbReference type="PANTHER" id="PTHR42643">
    <property type="entry name" value="IONOTROPIC RECEPTOR 20A-RELATED"/>
    <property type="match status" value="1"/>
</dbReference>
<evidence type="ECO:0000256" key="8">
    <source>
        <dbReference type="ARBA" id="ARBA00023170"/>
    </source>
</evidence>
<reference evidence="13" key="1">
    <citation type="submission" date="2023-11" db="EMBL/GenBank/DDBJ databases">
        <title>Genome assemblies of two species of porcelain crab, Petrolisthes cinctipes and Petrolisthes manimaculis (Anomura: Porcellanidae).</title>
        <authorList>
            <person name="Angst P."/>
        </authorList>
    </citation>
    <scope>NUCLEOTIDE SEQUENCE</scope>
    <source>
        <strain evidence="13">PB745_02</strain>
        <tissue evidence="13">Gill</tissue>
    </source>
</reference>
<evidence type="ECO:0000256" key="10">
    <source>
        <dbReference type="PROSITE-ProRule" id="PRU00497"/>
    </source>
</evidence>
<evidence type="ECO:0000256" key="6">
    <source>
        <dbReference type="ARBA" id="ARBA00022989"/>
    </source>
</evidence>
<keyword evidence="3 10" id="KW-0193">Cuticle</keyword>
<dbReference type="PROSITE" id="PS00233">
    <property type="entry name" value="CHIT_BIND_RR_1"/>
    <property type="match status" value="1"/>
</dbReference>
<evidence type="ECO:0000256" key="5">
    <source>
        <dbReference type="ARBA" id="ARBA00022692"/>
    </source>
</evidence>
<evidence type="ECO:0000256" key="9">
    <source>
        <dbReference type="ARBA" id="ARBA00023180"/>
    </source>
</evidence>
<keyword evidence="6" id="KW-1133">Transmembrane helix</keyword>
<evidence type="ECO:0000259" key="12">
    <source>
        <dbReference type="Pfam" id="PF00060"/>
    </source>
</evidence>
<sequence>MQDVEGEVEGEVESEVEEEEEEVQKVEGEVKKGEVEEVKGEVEEVEGEVEEVEGEVKTVKGEVEEVEGEVKSTVWLLVLGTLLVVPPVIRLAGTLETPITWFRNIHNALWYAVGILLTRSQPIQLVPRSIGLRIVVISTWVSAMVLSVAYKSSLIAFLLVPLPSAPVDSLEALLSSGLGWGVRDRGGWEQWFSNSLDPTSQKIASGFQYVTGIGAGVDRVLGGDFAFMNSGTFLRYLIASNFTDEFGQTKLHIAKECFVPFRIGLGMPRFSVYTDRFNEVVGRVVEAGLVNQWFTDLLNKAERRQREKVRSREVNTQTTDPMSLQRKKLGLYHVQSLSPHYTFDYIVDDRSGGGNNHFGHQETKDSISTRGSYFVSLPDGRLQTVSYLANDTGYFPLVSHTHSKSNHNHHNHNNNIFSVEGY</sequence>
<evidence type="ECO:0000313" key="13">
    <source>
        <dbReference type="EMBL" id="KAK4298268.1"/>
    </source>
</evidence>
<evidence type="ECO:0000313" key="14">
    <source>
        <dbReference type="Proteomes" id="UP001292094"/>
    </source>
</evidence>
<dbReference type="Proteomes" id="UP001292094">
    <property type="component" value="Unassembled WGS sequence"/>
</dbReference>
<dbReference type="SUPFAM" id="SSF53850">
    <property type="entry name" value="Periplasmic binding protein-like II"/>
    <property type="match status" value="1"/>
</dbReference>
<evidence type="ECO:0000256" key="4">
    <source>
        <dbReference type="ARBA" id="ARBA00022475"/>
    </source>
</evidence>
<dbReference type="InterPro" id="IPR000618">
    <property type="entry name" value="Insect_cuticle"/>
</dbReference>
<name>A0AAE1NYU4_9EUCA</name>
<dbReference type="Pfam" id="PF00060">
    <property type="entry name" value="Lig_chan"/>
    <property type="match status" value="1"/>
</dbReference>
<proteinExistence type="inferred from homology"/>
<keyword evidence="7" id="KW-0472">Membrane</keyword>
<comment type="similarity">
    <text evidence="2">Belongs to the glutamate-gated ion channel (TC 1.A.10.1) family.</text>
</comment>
<accession>A0AAE1NYU4</accession>
<feature type="domain" description="Ionotropic glutamate receptor C-terminal" evidence="12">
    <location>
        <begin position="73"/>
        <end position="313"/>
    </location>
</feature>
<evidence type="ECO:0000256" key="2">
    <source>
        <dbReference type="ARBA" id="ARBA00008685"/>
    </source>
</evidence>
<keyword evidence="8" id="KW-0675">Receptor</keyword>
<evidence type="ECO:0000256" key="7">
    <source>
        <dbReference type="ARBA" id="ARBA00023136"/>
    </source>
</evidence>
<keyword evidence="14" id="KW-1185">Reference proteome</keyword>
<gene>
    <name evidence="13" type="ORF">Pmani_029375</name>
</gene>
<dbReference type="Pfam" id="PF00379">
    <property type="entry name" value="Chitin_bind_4"/>
    <property type="match status" value="1"/>
</dbReference>
<dbReference type="GO" id="GO:0050906">
    <property type="term" value="P:detection of stimulus involved in sensory perception"/>
    <property type="evidence" value="ECO:0007669"/>
    <property type="project" value="UniProtKB-ARBA"/>
</dbReference>
<organism evidence="13 14">
    <name type="scientific">Petrolisthes manimaculis</name>
    <dbReference type="NCBI Taxonomy" id="1843537"/>
    <lineage>
        <taxon>Eukaryota</taxon>
        <taxon>Metazoa</taxon>
        <taxon>Ecdysozoa</taxon>
        <taxon>Arthropoda</taxon>
        <taxon>Crustacea</taxon>
        <taxon>Multicrustacea</taxon>
        <taxon>Malacostraca</taxon>
        <taxon>Eumalacostraca</taxon>
        <taxon>Eucarida</taxon>
        <taxon>Decapoda</taxon>
        <taxon>Pleocyemata</taxon>
        <taxon>Anomura</taxon>
        <taxon>Galatheoidea</taxon>
        <taxon>Porcellanidae</taxon>
        <taxon>Petrolisthes</taxon>
    </lineage>
</organism>
<dbReference type="PROSITE" id="PS51155">
    <property type="entry name" value="CHIT_BIND_RR_2"/>
    <property type="match status" value="1"/>
</dbReference>
<comment type="caution">
    <text evidence="13">The sequence shown here is derived from an EMBL/GenBank/DDBJ whole genome shotgun (WGS) entry which is preliminary data.</text>
</comment>
<keyword evidence="9" id="KW-0325">Glycoprotein</keyword>
<evidence type="ECO:0000256" key="1">
    <source>
        <dbReference type="ARBA" id="ARBA00004651"/>
    </source>
</evidence>
<dbReference type="EMBL" id="JAWZYT010003463">
    <property type="protein sequence ID" value="KAK4298268.1"/>
    <property type="molecule type" value="Genomic_DNA"/>
</dbReference>
<comment type="subcellular location">
    <subcellularLocation>
        <location evidence="1">Cell membrane</location>
        <topology evidence="1">Multi-pass membrane protein</topology>
    </subcellularLocation>
</comment>
<dbReference type="Gene3D" id="1.10.287.70">
    <property type="match status" value="1"/>
</dbReference>
<dbReference type="PANTHER" id="PTHR42643:SF30">
    <property type="entry name" value="IONOTROPIC RECEPTOR 40A-RELATED"/>
    <property type="match status" value="1"/>
</dbReference>